<dbReference type="FunFam" id="3.40.50.20:FF:000031">
    <property type="entry name" value="D-alanine--D-alanine ligase"/>
    <property type="match status" value="1"/>
</dbReference>
<keyword evidence="12 16" id="KW-0464">Manganese</keyword>
<dbReference type="AlphaFoldDB" id="D9SRU7"/>
<sequence length="300" mass="32966">MKVGILMGGISSEREISLKSGEAVFNAIDKSKYEPVAIVIDSKEDIINKVKGIDFAFLALHGQFGEDGTVQSVLQTLNIPYSGCGPMTSAICMDKDMTKKVLKSQGINTARWTTVRAIQDIDYALLDSIGYPFFVKPNSGGSSVATNRVDKKEQVEAAVVEALKYDTEVMIEEYVKGDEITCSIINRKTYPIVAIKPTGEFFDFTSKYQDNGAEEIVVQLEENLSKTVEAMAIACWDALKFSAYVRVDMIIKNNVPYVLELNTLPGMTKNSLLPKSVAGAGISYTDLISLIIEESLKVKR</sequence>
<comment type="cofactor">
    <cofactor evidence="1">
        <name>Mn(2+)</name>
        <dbReference type="ChEBI" id="CHEBI:29035"/>
    </cofactor>
</comment>
<dbReference type="PROSITE" id="PS00843">
    <property type="entry name" value="DALA_DALA_LIGASE_1"/>
    <property type="match status" value="1"/>
</dbReference>
<gene>
    <name evidence="14" type="primary">ddl</name>
    <name evidence="19" type="ordered locus">Clocel_0693</name>
</gene>
<dbReference type="NCBIfam" id="TIGR01205">
    <property type="entry name" value="D_ala_D_alaTIGR"/>
    <property type="match status" value="1"/>
</dbReference>
<evidence type="ECO:0000256" key="1">
    <source>
        <dbReference type="ARBA" id="ARBA00001936"/>
    </source>
</evidence>
<keyword evidence="11 14" id="KW-0573">Peptidoglycan synthesis</keyword>
<dbReference type="InterPro" id="IPR005905">
    <property type="entry name" value="D_ala_D_ala"/>
</dbReference>
<dbReference type="GO" id="GO:0009252">
    <property type="term" value="P:peptidoglycan biosynthetic process"/>
    <property type="evidence" value="ECO:0007669"/>
    <property type="project" value="UniProtKB-UniRule"/>
</dbReference>
<dbReference type="RefSeq" id="WP_010074755.1">
    <property type="nucleotide sequence ID" value="NC_014393.1"/>
</dbReference>
<dbReference type="GO" id="GO:0005524">
    <property type="term" value="F:ATP binding"/>
    <property type="evidence" value="ECO:0007669"/>
    <property type="project" value="UniProtKB-UniRule"/>
</dbReference>
<comment type="cofactor">
    <cofactor evidence="16">
        <name>Mg(2+)</name>
        <dbReference type="ChEBI" id="CHEBI:18420"/>
    </cofactor>
    <cofactor evidence="16">
        <name>Mn(2+)</name>
        <dbReference type="ChEBI" id="CHEBI:29035"/>
    </cofactor>
    <text evidence="16">Binds 2 magnesium or manganese ions per subunit.</text>
</comment>
<evidence type="ECO:0000256" key="14">
    <source>
        <dbReference type="HAMAP-Rule" id="MF_00047"/>
    </source>
</evidence>
<proteinExistence type="inferred from homology"/>
<evidence type="ECO:0000256" key="16">
    <source>
        <dbReference type="PIRSR" id="PIRSR039102-3"/>
    </source>
</evidence>
<comment type="similarity">
    <text evidence="3 14">Belongs to the D-alanine--D-alanine ligase family.</text>
</comment>
<dbReference type="GO" id="GO:0008716">
    <property type="term" value="F:D-alanine-D-alanine ligase activity"/>
    <property type="evidence" value="ECO:0007669"/>
    <property type="project" value="UniProtKB-UniRule"/>
</dbReference>
<dbReference type="InterPro" id="IPR011095">
    <property type="entry name" value="Dala_Dala_lig_C"/>
</dbReference>
<feature type="binding site" evidence="16">
    <location>
        <position position="262"/>
    </location>
    <ligand>
        <name>Mg(2+)</name>
        <dbReference type="ChEBI" id="CHEBI:18420"/>
        <label>2</label>
    </ligand>
</feature>
<evidence type="ECO:0000259" key="18">
    <source>
        <dbReference type="PROSITE" id="PS50975"/>
    </source>
</evidence>
<dbReference type="SUPFAM" id="SSF56059">
    <property type="entry name" value="Glutathione synthetase ATP-binding domain-like"/>
    <property type="match status" value="1"/>
</dbReference>
<name>D9SRU7_CLOC7</name>
<organism evidence="19 20">
    <name type="scientific">Clostridium cellulovorans (strain ATCC 35296 / DSM 3052 / OCM 3 / 743B)</name>
    <dbReference type="NCBI Taxonomy" id="573061"/>
    <lineage>
        <taxon>Bacteria</taxon>
        <taxon>Bacillati</taxon>
        <taxon>Bacillota</taxon>
        <taxon>Clostridia</taxon>
        <taxon>Eubacteriales</taxon>
        <taxon>Clostridiaceae</taxon>
        <taxon>Clostridium</taxon>
    </lineage>
</organism>
<dbReference type="Gene3D" id="3.30.470.20">
    <property type="entry name" value="ATP-grasp fold, B domain"/>
    <property type="match status" value="1"/>
</dbReference>
<dbReference type="GO" id="GO:0008360">
    <property type="term" value="P:regulation of cell shape"/>
    <property type="evidence" value="ECO:0007669"/>
    <property type="project" value="UniProtKB-KW"/>
</dbReference>
<dbReference type="PANTHER" id="PTHR23132:SF23">
    <property type="entry name" value="D-ALANINE--D-ALANINE LIGASE B"/>
    <property type="match status" value="1"/>
</dbReference>
<keyword evidence="10 14" id="KW-0133">Cell shape</keyword>
<dbReference type="OrthoDB" id="9813261at2"/>
<dbReference type="Pfam" id="PF07478">
    <property type="entry name" value="Dala_Dala_lig_C"/>
    <property type="match status" value="1"/>
</dbReference>
<dbReference type="SUPFAM" id="SSF52440">
    <property type="entry name" value="PreATP-grasp domain"/>
    <property type="match status" value="1"/>
</dbReference>
<dbReference type="PIRSF" id="PIRSF039102">
    <property type="entry name" value="Ddl/VanB"/>
    <property type="match status" value="1"/>
</dbReference>
<dbReference type="InterPro" id="IPR016185">
    <property type="entry name" value="PreATP-grasp_dom_sf"/>
</dbReference>
<dbReference type="GO" id="GO:0071555">
    <property type="term" value="P:cell wall organization"/>
    <property type="evidence" value="ECO:0007669"/>
    <property type="project" value="UniProtKB-KW"/>
</dbReference>
<evidence type="ECO:0000256" key="11">
    <source>
        <dbReference type="ARBA" id="ARBA00022984"/>
    </source>
</evidence>
<evidence type="ECO:0000256" key="2">
    <source>
        <dbReference type="ARBA" id="ARBA00004496"/>
    </source>
</evidence>
<keyword evidence="4 14" id="KW-0963">Cytoplasm</keyword>
<keyword evidence="5 14" id="KW-0436">Ligase</keyword>
<feature type="active site" evidence="15">
    <location>
        <position position="142"/>
    </location>
</feature>
<feature type="binding site" evidence="16">
    <location>
        <position position="260"/>
    </location>
    <ligand>
        <name>Mg(2+)</name>
        <dbReference type="ChEBI" id="CHEBI:18420"/>
        <label>2</label>
    </ligand>
</feature>
<evidence type="ECO:0000256" key="3">
    <source>
        <dbReference type="ARBA" id="ARBA00010871"/>
    </source>
</evidence>
<comment type="pathway">
    <text evidence="14">Cell wall biogenesis; peptidoglycan biosynthesis.</text>
</comment>
<dbReference type="EMBL" id="CP002160">
    <property type="protein sequence ID" value="ADL50464.1"/>
    <property type="molecule type" value="Genomic_DNA"/>
</dbReference>
<dbReference type="GO" id="GO:0005737">
    <property type="term" value="C:cytoplasm"/>
    <property type="evidence" value="ECO:0007669"/>
    <property type="project" value="UniProtKB-SubCell"/>
</dbReference>
<evidence type="ECO:0000256" key="10">
    <source>
        <dbReference type="ARBA" id="ARBA00022960"/>
    </source>
</evidence>
<dbReference type="PROSITE" id="PS00844">
    <property type="entry name" value="DALA_DALA_LIGASE_2"/>
    <property type="match status" value="1"/>
</dbReference>
<feature type="active site" evidence="15">
    <location>
        <position position="271"/>
    </location>
</feature>
<dbReference type="PROSITE" id="PS50975">
    <property type="entry name" value="ATP_GRASP"/>
    <property type="match status" value="1"/>
</dbReference>
<evidence type="ECO:0000256" key="17">
    <source>
        <dbReference type="PROSITE-ProRule" id="PRU00409"/>
    </source>
</evidence>
<evidence type="ECO:0000256" key="9">
    <source>
        <dbReference type="ARBA" id="ARBA00022842"/>
    </source>
</evidence>
<evidence type="ECO:0000256" key="6">
    <source>
        <dbReference type="ARBA" id="ARBA00022723"/>
    </source>
</evidence>
<evidence type="ECO:0000313" key="20">
    <source>
        <dbReference type="Proteomes" id="UP000002730"/>
    </source>
</evidence>
<reference evidence="19 20" key="1">
    <citation type="submission" date="2010-08" db="EMBL/GenBank/DDBJ databases">
        <title>Complete sequence of Clostridium cellulovorans 743B.</title>
        <authorList>
            <consortium name="US DOE Joint Genome Institute"/>
            <person name="Lucas S."/>
            <person name="Copeland A."/>
            <person name="Lapidus A."/>
            <person name="Cheng J.-F."/>
            <person name="Bruce D."/>
            <person name="Goodwin L."/>
            <person name="Pitluck S."/>
            <person name="Chertkov O."/>
            <person name="Detter J.C."/>
            <person name="Han C."/>
            <person name="Tapia R."/>
            <person name="Land M."/>
            <person name="Hauser L."/>
            <person name="Chang Y.-J."/>
            <person name="Jeffries C."/>
            <person name="Kyrpides N."/>
            <person name="Ivanova N."/>
            <person name="Mikhailova N."/>
            <person name="Hemme C.L."/>
            <person name="Woyke T."/>
        </authorList>
    </citation>
    <scope>NUCLEOTIDE SEQUENCE [LARGE SCALE GENOMIC DNA]</scope>
    <source>
        <strain evidence="20">ATCC 35296 / DSM 3052 / OCM 3 / 743B</strain>
    </source>
</reference>
<dbReference type="KEGG" id="ccb:Clocel_0693"/>
<dbReference type="EC" id="6.3.2.4" evidence="14"/>
<evidence type="ECO:0000256" key="4">
    <source>
        <dbReference type="ARBA" id="ARBA00022490"/>
    </source>
</evidence>
<dbReference type="InterPro" id="IPR013815">
    <property type="entry name" value="ATP_grasp_subdomain_1"/>
</dbReference>
<dbReference type="GO" id="GO:0046872">
    <property type="term" value="F:metal ion binding"/>
    <property type="evidence" value="ECO:0007669"/>
    <property type="project" value="UniProtKB-KW"/>
</dbReference>
<feature type="binding site" evidence="16">
    <location>
        <position position="248"/>
    </location>
    <ligand>
        <name>Mg(2+)</name>
        <dbReference type="ChEBI" id="CHEBI:18420"/>
        <label>1</label>
    </ligand>
</feature>
<dbReference type="eggNOG" id="COG1181">
    <property type="taxonomic scope" value="Bacteria"/>
</dbReference>
<evidence type="ECO:0000256" key="13">
    <source>
        <dbReference type="ARBA" id="ARBA00023316"/>
    </source>
</evidence>
<evidence type="ECO:0000256" key="5">
    <source>
        <dbReference type="ARBA" id="ARBA00022598"/>
    </source>
</evidence>
<comment type="catalytic activity">
    <reaction evidence="14">
        <text>2 D-alanine + ATP = D-alanyl-D-alanine + ADP + phosphate + H(+)</text>
        <dbReference type="Rhea" id="RHEA:11224"/>
        <dbReference type="ChEBI" id="CHEBI:15378"/>
        <dbReference type="ChEBI" id="CHEBI:30616"/>
        <dbReference type="ChEBI" id="CHEBI:43474"/>
        <dbReference type="ChEBI" id="CHEBI:57416"/>
        <dbReference type="ChEBI" id="CHEBI:57822"/>
        <dbReference type="ChEBI" id="CHEBI:456216"/>
        <dbReference type="EC" id="6.3.2.4"/>
    </reaction>
</comment>
<keyword evidence="6 16" id="KW-0479">Metal-binding</keyword>
<feature type="domain" description="ATP-grasp" evidence="18">
    <location>
        <begin position="99"/>
        <end position="293"/>
    </location>
</feature>
<evidence type="ECO:0000313" key="19">
    <source>
        <dbReference type="EMBL" id="ADL50464.1"/>
    </source>
</evidence>
<comment type="function">
    <text evidence="14">Cell wall formation.</text>
</comment>
<dbReference type="Gene3D" id="3.30.1490.20">
    <property type="entry name" value="ATP-grasp fold, A domain"/>
    <property type="match status" value="1"/>
</dbReference>
<dbReference type="UniPathway" id="UPA00219"/>
<dbReference type="STRING" id="573061.Clocel_0693"/>
<dbReference type="InterPro" id="IPR011127">
    <property type="entry name" value="Dala_Dala_lig_N"/>
</dbReference>
<dbReference type="InterPro" id="IPR011761">
    <property type="entry name" value="ATP-grasp"/>
</dbReference>
<comment type="subcellular location">
    <subcellularLocation>
        <location evidence="2 14">Cytoplasm</location>
    </subcellularLocation>
</comment>
<feature type="binding site" evidence="16">
    <location>
        <position position="260"/>
    </location>
    <ligand>
        <name>Mg(2+)</name>
        <dbReference type="ChEBI" id="CHEBI:18420"/>
        <label>1</label>
    </ligand>
</feature>
<dbReference type="HOGENOM" id="CLU_039268_1_1_9"/>
<keyword evidence="13 14" id="KW-0961">Cell wall biogenesis/degradation</keyword>
<keyword evidence="7 17" id="KW-0547">Nucleotide-binding</keyword>
<feature type="active site" evidence="15">
    <location>
        <position position="13"/>
    </location>
</feature>
<keyword evidence="20" id="KW-1185">Reference proteome</keyword>
<dbReference type="Pfam" id="PF01820">
    <property type="entry name" value="Dala_Dala_lig_N"/>
    <property type="match status" value="2"/>
</dbReference>
<keyword evidence="9 16" id="KW-0460">Magnesium</keyword>
<dbReference type="InterPro" id="IPR000291">
    <property type="entry name" value="D-Ala_lig_Van_CS"/>
</dbReference>
<dbReference type="NCBIfam" id="NF002378">
    <property type="entry name" value="PRK01372.1"/>
    <property type="match status" value="1"/>
</dbReference>
<evidence type="ECO:0000256" key="15">
    <source>
        <dbReference type="PIRSR" id="PIRSR039102-1"/>
    </source>
</evidence>
<evidence type="ECO:0000256" key="7">
    <source>
        <dbReference type="ARBA" id="ARBA00022741"/>
    </source>
</evidence>
<dbReference type="PANTHER" id="PTHR23132">
    <property type="entry name" value="D-ALANINE--D-ALANINE LIGASE"/>
    <property type="match status" value="1"/>
</dbReference>
<dbReference type="Proteomes" id="UP000002730">
    <property type="component" value="Chromosome"/>
</dbReference>
<evidence type="ECO:0000256" key="12">
    <source>
        <dbReference type="ARBA" id="ARBA00023211"/>
    </source>
</evidence>
<dbReference type="Gene3D" id="3.40.50.20">
    <property type="match status" value="1"/>
</dbReference>
<dbReference type="HAMAP" id="MF_00047">
    <property type="entry name" value="Dala_Dala_lig"/>
    <property type="match status" value="1"/>
</dbReference>
<dbReference type="SMART" id="SM01209">
    <property type="entry name" value="GARS_A"/>
    <property type="match status" value="1"/>
</dbReference>
<protein>
    <recommendedName>
        <fullName evidence="14">D-alanine--D-alanine ligase</fullName>
        <ecNumber evidence="14">6.3.2.4</ecNumber>
    </recommendedName>
    <alternativeName>
        <fullName evidence="14">D-Ala-D-Ala ligase</fullName>
    </alternativeName>
    <alternativeName>
        <fullName evidence="14">D-alanylalanine synthetase</fullName>
    </alternativeName>
</protein>
<accession>D9SRU7</accession>
<evidence type="ECO:0000256" key="8">
    <source>
        <dbReference type="ARBA" id="ARBA00022840"/>
    </source>
</evidence>
<keyword evidence="8 17" id="KW-0067">ATP-binding</keyword>